<evidence type="ECO:0000313" key="5">
    <source>
        <dbReference type="Proteomes" id="UP000515208"/>
    </source>
</evidence>
<organism evidence="5 6">
    <name type="scientific">Bison bison bison</name>
    <name type="common">North American plains bison</name>
    <dbReference type="NCBI Taxonomy" id="43346"/>
    <lineage>
        <taxon>Eukaryota</taxon>
        <taxon>Metazoa</taxon>
        <taxon>Chordata</taxon>
        <taxon>Craniata</taxon>
        <taxon>Vertebrata</taxon>
        <taxon>Euteleostomi</taxon>
        <taxon>Mammalia</taxon>
        <taxon>Eutheria</taxon>
        <taxon>Laurasiatheria</taxon>
        <taxon>Artiodactyla</taxon>
        <taxon>Ruminantia</taxon>
        <taxon>Pecora</taxon>
        <taxon>Bovidae</taxon>
        <taxon>Bovinae</taxon>
        <taxon>Bison</taxon>
    </lineage>
</organism>
<dbReference type="GeneID" id="105000827"/>
<dbReference type="CTD" id="54584"/>
<dbReference type="PANTHER" id="PTHR19854:SF1">
    <property type="entry name" value="GUANINE NUCLEOTIDE-BINDING PROTEIN SUBUNIT BETA-LIKE PROTEIN 1"/>
    <property type="match status" value="1"/>
</dbReference>
<evidence type="ECO:0000256" key="3">
    <source>
        <dbReference type="PROSITE-ProRule" id="PRU00221"/>
    </source>
</evidence>
<dbReference type="PANTHER" id="PTHR19854">
    <property type="entry name" value="TRANSDUCIN BETA-LIKE 3"/>
    <property type="match status" value="1"/>
</dbReference>
<reference evidence="6" key="1">
    <citation type="submission" date="2025-08" db="UniProtKB">
        <authorList>
            <consortium name="RefSeq"/>
        </authorList>
    </citation>
    <scope>IDENTIFICATION</scope>
    <source>
        <tissue evidence="6">Blood</tissue>
    </source>
</reference>
<dbReference type="KEGG" id="bbis:105000827"/>
<dbReference type="SUPFAM" id="SSF50998">
    <property type="entry name" value="Quinoprotein alcohol dehydrogenase-like"/>
    <property type="match status" value="1"/>
</dbReference>
<keyword evidence="5" id="KW-1185">Reference proteome</keyword>
<dbReference type="Pfam" id="PF00400">
    <property type="entry name" value="WD40"/>
    <property type="match status" value="1"/>
</dbReference>
<feature type="region of interest" description="Disordered" evidence="4">
    <location>
        <begin position="417"/>
        <end position="436"/>
    </location>
</feature>
<evidence type="ECO:0000256" key="1">
    <source>
        <dbReference type="ARBA" id="ARBA00022574"/>
    </source>
</evidence>
<dbReference type="RefSeq" id="XP_010855163.1">
    <property type="nucleotide sequence ID" value="XM_010856861.1"/>
</dbReference>
<protein>
    <submittedName>
        <fullName evidence="6">Guanine nucleotide-binding protein subunit beta-like protein 1</fullName>
    </submittedName>
</protein>
<accession>A0A6P3ILL4</accession>
<dbReference type="InterPro" id="IPR001680">
    <property type="entry name" value="WD40_rpt"/>
</dbReference>
<evidence type="ECO:0000313" key="6">
    <source>
        <dbReference type="RefSeq" id="XP_010855163.1"/>
    </source>
</evidence>
<evidence type="ECO:0000256" key="4">
    <source>
        <dbReference type="SAM" id="MobiDB-lite"/>
    </source>
</evidence>
<feature type="repeat" description="WD" evidence="3">
    <location>
        <begin position="301"/>
        <end position="342"/>
    </location>
</feature>
<dbReference type="Gene3D" id="2.130.10.10">
    <property type="entry name" value="YVTN repeat-like/Quinoprotein amine dehydrogenase"/>
    <property type="match status" value="1"/>
</dbReference>
<evidence type="ECO:0000256" key="2">
    <source>
        <dbReference type="ARBA" id="ARBA00022737"/>
    </source>
</evidence>
<keyword evidence="1 3" id="KW-0853">WD repeat</keyword>
<keyword evidence="2" id="KW-0677">Repeat</keyword>
<name>A0A6P3ILL4_BISBB</name>
<dbReference type="SMART" id="SM00320">
    <property type="entry name" value="WD40"/>
    <property type="match status" value="3"/>
</dbReference>
<dbReference type="OrthoDB" id="7668193at2759"/>
<dbReference type="AlphaFoldDB" id="A0A6P3ILL4"/>
<sequence>MAAPVPNPQFVLRGARSAVHALHFCHGAQGHPLLLSGEDKVCGAEASPADTTVWRACARACGAGESVAPALHGGHQAGHPGGSVLAWATLSTGYTQAEQRAPGPGQPRGPRPAATFELRAALGGVGRQGPRDSLGHPEPLAQSRPWTHLQAWGLGLPTADGSKCGGGPDQSSEAFLSIPLLRTDGLCLQKVHFSWRRGSWFSLAGLPDRWPAPPRGGRACQQWEGAGGPVWPVSPGAGPDCVSGTRVQRGGRPVPRPFSPGADTLFSPQAESSPRPLLLAGYEDGSLALWDVSARKVCSRVACHSEPVMALALDPRRARGVSGSAEKVLAVWSLEGQQALQVRGTHELINPGIADLKIRPDSKILATAGWDHRVRVFQWRTMKPLAVLGGVPTLAVALEASPRGAQDPHPALRFTRWRAPPGGLAPRSSAGPGDSELAGGRTQLLAALRGTCILRELCGWMLSVVTDLRASGVSGILLYHSHKLIYERRLVKGTQPAGLLQPGADSQVAHGHRASQGVPGLRHVGGPSRLGVPPWTACLPAAHSLLGEGPCASQAVGRRAGPALHEALIVLAATTTLAG</sequence>
<dbReference type="InterPro" id="IPR011047">
    <property type="entry name" value="Quinoprotein_ADH-like_sf"/>
</dbReference>
<gene>
    <name evidence="6" type="primary">GNB1L</name>
</gene>
<dbReference type="PROSITE" id="PS50082">
    <property type="entry name" value="WD_REPEATS_2"/>
    <property type="match status" value="1"/>
</dbReference>
<dbReference type="Proteomes" id="UP000515208">
    <property type="component" value="Unplaced"/>
</dbReference>
<dbReference type="InterPro" id="IPR015943">
    <property type="entry name" value="WD40/YVTN_repeat-like_dom_sf"/>
</dbReference>
<proteinExistence type="predicted"/>
<feature type="region of interest" description="Disordered" evidence="4">
    <location>
        <begin position="245"/>
        <end position="270"/>
    </location>
</feature>